<dbReference type="GO" id="GO:0016787">
    <property type="term" value="F:hydrolase activity"/>
    <property type="evidence" value="ECO:0007669"/>
    <property type="project" value="UniProtKB-KW"/>
</dbReference>
<reference evidence="8 9" key="1">
    <citation type="submission" date="2024-02" db="EMBL/GenBank/DDBJ databases">
        <title>Genome and pathogenicity analysis of Helicobacter mastomyrinus isolated from mice.</title>
        <authorList>
            <person name="Zhu L."/>
        </authorList>
    </citation>
    <scope>NUCLEOTIDE SEQUENCE [LARGE SCALE GENOMIC DNA]</scope>
    <source>
        <strain evidence="8 9">Hm-17</strain>
    </source>
</reference>
<evidence type="ECO:0000256" key="7">
    <source>
        <dbReference type="HAMAP-Rule" id="MF_01405"/>
    </source>
</evidence>
<dbReference type="InterPro" id="IPR029001">
    <property type="entry name" value="ITPase-like_fam"/>
</dbReference>
<dbReference type="EC" id="3.6.1.66" evidence="7"/>
<evidence type="ECO:0000256" key="2">
    <source>
        <dbReference type="ARBA" id="ARBA00022723"/>
    </source>
</evidence>
<evidence type="ECO:0000256" key="5">
    <source>
        <dbReference type="ARBA" id="ARBA00022842"/>
    </source>
</evidence>
<proteinExistence type="inferred from homology"/>
<dbReference type="InterPro" id="IPR002637">
    <property type="entry name" value="RdgB/HAM1"/>
</dbReference>
<dbReference type="SUPFAM" id="SSF52972">
    <property type="entry name" value="ITPase-like"/>
    <property type="match status" value="1"/>
</dbReference>
<dbReference type="Pfam" id="PF01725">
    <property type="entry name" value="Ham1p_like"/>
    <property type="match status" value="1"/>
</dbReference>
<dbReference type="PANTHER" id="PTHR11067">
    <property type="entry name" value="INOSINE TRIPHOSPHATE PYROPHOSPHATASE/HAM1 PROTEIN"/>
    <property type="match status" value="1"/>
</dbReference>
<dbReference type="PANTHER" id="PTHR11067:SF9">
    <property type="entry name" value="INOSINE TRIPHOSPHATE PYROPHOSPHATASE"/>
    <property type="match status" value="1"/>
</dbReference>
<protein>
    <recommendedName>
        <fullName evidence="7">dITP/XTP pyrophosphatase</fullName>
        <ecNumber evidence="7">3.6.1.66</ecNumber>
    </recommendedName>
    <alternativeName>
        <fullName evidence="7">Non-canonical purine NTP pyrophosphatase</fullName>
    </alternativeName>
    <alternativeName>
        <fullName evidence="7">Non-standard purine NTP pyrophosphatase</fullName>
    </alternativeName>
    <alternativeName>
        <fullName evidence="7">Nucleoside-triphosphate diphosphatase</fullName>
    </alternativeName>
    <alternativeName>
        <fullName evidence="7">Nucleoside-triphosphate pyrophosphatase</fullName>
        <shortName evidence="7">NTPase</shortName>
    </alternativeName>
</protein>
<evidence type="ECO:0000256" key="4">
    <source>
        <dbReference type="ARBA" id="ARBA00022801"/>
    </source>
</evidence>
<feature type="active site" description="Proton acceptor" evidence="7">
    <location>
        <position position="85"/>
    </location>
</feature>
<name>A0ABZ3F4Z8_9HELI</name>
<evidence type="ECO:0000256" key="3">
    <source>
        <dbReference type="ARBA" id="ARBA00022741"/>
    </source>
</evidence>
<feature type="binding site" evidence="7">
    <location>
        <begin position="214"/>
        <end position="215"/>
    </location>
    <ligand>
        <name>substrate</name>
    </ligand>
</feature>
<keyword evidence="5 7" id="KW-0460">Magnesium</keyword>
<comment type="cofactor">
    <cofactor evidence="7">
        <name>Mg(2+)</name>
        <dbReference type="ChEBI" id="CHEBI:18420"/>
    </cofactor>
    <text evidence="7">Binds 1 Mg(2+) ion per subunit.</text>
</comment>
<sequence length="231" mass="25702">MTIILATGNQHKIREFHAMLEGKNAKIYTYSEILEPLEILENGKSFAQNAALKAKAIYQALYTRYTNAPDSLSFLESPLAIIAEDSGLCIPALNGEPGIYSARYARYRHFSHTTQNSDDSENLQCLIEQIKPFAPTSAFFVAHIAFIFIKSLPLPPLTQCEVQHCEGVLYGEVISEIRGDKGFGYDPIFVPDIANPLKKTLAEFEVSAKNAISHRKKALSSCIKMLFPTLN</sequence>
<dbReference type="CDD" id="cd00515">
    <property type="entry name" value="HAM1"/>
    <property type="match status" value="1"/>
</dbReference>
<dbReference type="Proteomes" id="UP001434737">
    <property type="component" value="Chromosome"/>
</dbReference>
<evidence type="ECO:0000313" key="9">
    <source>
        <dbReference type="Proteomes" id="UP001434737"/>
    </source>
</evidence>
<keyword evidence="2 7" id="KW-0479">Metal-binding</keyword>
<evidence type="ECO:0000256" key="1">
    <source>
        <dbReference type="ARBA" id="ARBA00008023"/>
    </source>
</evidence>
<comment type="catalytic activity">
    <reaction evidence="7">
        <text>ITP + H2O = IMP + diphosphate + H(+)</text>
        <dbReference type="Rhea" id="RHEA:29399"/>
        <dbReference type="ChEBI" id="CHEBI:15377"/>
        <dbReference type="ChEBI" id="CHEBI:15378"/>
        <dbReference type="ChEBI" id="CHEBI:33019"/>
        <dbReference type="ChEBI" id="CHEBI:58053"/>
        <dbReference type="ChEBI" id="CHEBI:61402"/>
        <dbReference type="EC" id="3.6.1.66"/>
    </reaction>
</comment>
<comment type="subunit">
    <text evidence="7">Homodimer.</text>
</comment>
<keyword evidence="9" id="KW-1185">Reference proteome</keyword>
<comment type="function">
    <text evidence="7">Pyrophosphatase that catalyzes the hydrolysis of nucleoside triphosphates to their monophosphate derivatives, with a high preference for the non-canonical purine nucleotides XTP (xanthosine triphosphate), dITP (deoxyinosine triphosphate) and ITP. Seems to function as a house-cleaning enzyme that removes non-canonical purine nucleotides from the nucleotide pool, thus preventing their incorporation into DNA/RNA and avoiding chromosomal lesions.</text>
</comment>
<feature type="binding site" evidence="7">
    <location>
        <position position="85"/>
    </location>
    <ligand>
        <name>Mg(2+)</name>
        <dbReference type="ChEBI" id="CHEBI:18420"/>
    </ligand>
</feature>
<feature type="binding site" evidence="7">
    <location>
        <position position="86"/>
    </location>
    <ligand>
        <name>substrate</name>
    </ligand>
</feature>
<gene>
    <name evidence="8" type="ORF">V3I05_00430</name>
</gene>
<feature type="binding site" evidence="7">
    <location>
        <begin position="7"/>
        <end position="12"/>
    </location>
    <ligand>
        <name>substrate</name>
    </ligand>
</feature>
<dbReference type="InterPro" id="IPR020922">
    <property type="entry name" value="dITP/XTP_pyrophosphatase"/>
</dbReference>
<dbReference type="EMBL" id="CP145316">
    <property type="protein sequence ID" value="XAM18196.1"/>
    <property type="molecule type" value="Genomic_DNA"/>
</dbReference>
<dbReference type="RefSeq" id="WP_300742633.1">
    <property type="nucleotide sequence ID" value="NZ_CP145316.1"/>
</dbReference>
<keyword evidence="4 7" id="KW-0378">Hydrolase</keyword>
<dbReference type="Gene3D" id="3.90.950.10">
    <property type="match status" value="1"/>
</dbReference>
<comment type="similarity">
    <text evidence="1 7">Belongs to the HAM1 NTPase family.</text>
</comment>
<keyword evidence="3 7" id="KW-0547">Nucleotide-binding</keyword>
<dbReference type="HAMAP" id="MF_01405">
    <property type="entry name" value="Non_canon_purine_NTPase"/>
    <property type="match status" value="1"/>
</dbReference>
<keyword evidence="6 7" id="KW-0546">Nucleotide metabolism</keyword>
<organism evidence="8 9">
    <name type="scientific">Helicobacter mastomyrinus</name>
    <dbReference type="NCBI Taxonomy" id="287948"/>
    <lineage>
        <taxon>Bacteria</taxon>
        <taxon>Pseudomonadati</taxon>
        <taxon>Campylobacterota</taxon>
        <taxon>Epsilonproteobacteria</taxon>
        <taxon>Campylobacterales</taxon>
        <taxon>Helicobacteraceae</taxon>
        <taxon>Helicobacter</taxon>
    </lineage>
</organism>
<feature type="binding site" evidence="7">
    <location>
        <position position="209"/>
    </location>
    <ligand>
        <name>substrate</name>
    </ligand>
</feature>
<comment type="caution">
    <text evidence="7">Lacks conserved residue(s) required for the propagation of feature annotation.</text>
</comment>
<comment type="catalytic activity">
    <reaction evidence="7">
        <text>XTP + H2O = XMP + diphosphate + H(+)</text>
        <dbReference type="Rhea" id="RHEA:28610"/>
        <dbReference type="ChEBI" id="CHEBI:15377"/>
        <dbReference type="ChEBI" id="CHEBI:15378"/>
        <dbReference type="ChEBI" id="CHEBI:33019"/>
        <dbReference type="ChEBI" id="CHEBI:57464"/>
        <dbReference type="ChEBI" id="CHEBI:61314"/>
        <dbReference type="EC" id="3.6.1.66"/>
    </reaction>
</comment>
<evidence type="ECO:0000256" key="6">
    <source>
        <dbReference type="ARBA" id="ARBA00023080"/>
    </source>
</evidence>
<accession>A0ABZ3F4Z8</accession>
<evidence type="ECO:0000313" key="8">
    <source>
        <dbReference type="EMBL" id="XAM18196.1"/>
    </source>
</evidence>
<feature type="binding site" evidence="7">
    <location>
        <begin position="183"/>
        <end position="186"/>
    </location>
    <ligand>
        <name>substrate</name>
    </ligand>
</feature>
<comment type="catalytic activity">
    <reaction evidence="7">
        <text>dITP + H2O = dIMP + diphosphate + H(+)</text>
        <dbReference type="Rhea" id="RHEA:28342"/>
        <dbReference type="ChEBI" id="CHEBI:15377"/>
        <dbReference type="ChEBI" id="CHEBI:15378"/>
        <dbReference type="ChEBI" id="CHEBI:33019"/>
        <dbReference type="ChEBI" id="CHEBI:61194"/>
        <dbReference type="ChEBI" id="CHEBI:61382"/>
        <dbReference type="EC" id="3.6.1.66"/>
    </reaction>
</comment>